<evidence type="ECO:0000256" key="1">
    <source>
        <dbReference type="SAM" id="Phobius"/>
    </source>
</evidence>
<feature type="transmembrane region" description="Helical" evidence="1">
    <location>
        <begin position="12"/>
        <end position="34"/>
    </location>
</feature>
<keyword evidence="1" id="KW-1133">Transmembrane helix</keyword>
<organism evidence="2 3">
    <name type="scientific">candidate division TA06 bacterium B3_TA06</name>
    <dbReference type="NCBI Taxonomy" id="2012487"/>
    <lineage>
        <taxon>Bacteria</taxon>
        <taxon>Bacteria division TA06</taxon>
    </lineage>
</organism>
<sequence length="62" mass="7030">MGFIDWLYDWARLIGAVGGLIGGIGALIAVFFLWRNLVQMKKQLREMREQKVSRRGGLLSPP</sequence>
<comment type="caution">
    <text evidence="2">The sequence shown here is derived from an EMBL/GenBank/DDBJ whole genome shotgun (WGS) entry which is preliminary data.</text>
</comment>
<evidence type="ECO:0000313" key="2">
    <source>
        <dbReference type="EMBL" id="TKJ44022.1"/>
    </source>
</evidence>
<keyword evidence="1" id="KW-0472">Membrane</keyword>
<dbReference type="AlphaFoldDB" id="A0A532VA45"/>
<dbReference type="EMBL" id="NJBO01000002">
    <property type="protein sequence ID" value="TKJ44022.1"/>
    <property type="molecule type" value="Genomic_DNA"/>
</dbReference>
<keyword evidence="1" id="KW-0812">Transmembrane</keyword>
<name>A0A532VA45_UNCT6</name>
<reference evidence="2 3" key="1">
    <citation type="submission" date="2017-06" db="EMBL/GenBank/DDBJ databases">
        <title>Novel microbial phyla capable of carbon fixation and sulfur reduction in deep-sea sediments.</title>
        <authorList>
            <person name="Huang J."/>
            <person name="Baker B."/>
            <person name="Wang Y."/>
        </authorList>
    </citation>
    <scope>NUCLEOTIDE SEQUENCE [LARGE SCALE GENOMIC DNA]</scope>
    <source>
        <strain evidence="2">B3_TA06</strain>
    </source>
</reference>
<evidence type="ECO:0000313" key="3">
    <source>
        <dbReference type="Proteomes" id="UP000317778"/>
    </source>
</evidence>
<dbReference type="Proteomes" id="UP000317778">
    <property type="component" value="Unassembled WGS sequence"/>
</dbReference>
<protein>
    <submittedName>
        <fullName evidence="2">Uncharacterized protein</fullName>
    </submittedName>
</protein>
<proteinExistence type="predicted"/>
<accession>A0A532VA45</accession>
<gene>
    <name evidence="2" type="ORF">CEE36_02570</name>
</gene>